<reference evidence="2" key="2">
    <citation type="submission" date="2023-07" db="EMBL/GenBank/DDBJ databases">
        <authorList>
            <consortium name="Lawrence Berkeley National Laboratory"/>
            <person name="Haridas S."/>
            <person name="Hensen N."/>
            <person name="Bonometti L."/>
            <person name="Westerberg I."/>
            <person name="Brannstrom I.O."/>
            <person name="Guillou S."/>
            <person name="Cros-Aarteil S."/>
            <person name="Calhoun S."/>
            <person name="Kuo A."/>
            <person name="Mondo S."/>
            <person name="Pangilinan J."/>
            <person name="Riley R."/>
            <person name="LaButti K."/>
            <person name="Andreopoulos B."/>
            <person name="Lipzen A."/>
            <person name="Chen C."/>
            <person name="Yanf M."/>
            <person name="Daum C."/>
            <person name="Ng V."/>
            <person name="Clum A."/>
            <person name="Steindorff A."/>
            <person name="Ohm R."/>
            <person name="Martin F."/>
            <person name="Silar P."/>
            <person name="Natvig D."/>
            <person name="Lalanne C."/>
            <person name="Gautier V."/>
            <person name="Ament-velasquez S.L."/>
            <person name="Kruys A."/>
            <person name="Hutchinson M.I."/>
            <person name="Powell A.J."/>
            <person name="Barry K."/>
            <person name="Miller A.N."/>
            <person name="Grigoriev I.V."/>
            <person name="Debuchy R."/>
            <person name="Gladieux P."/>
            <person name="Thoren M.H."/>
            <person name="Johannesson H."/>
        </authorList>
    </citation>
    <scope>NUCLEOTIDE SEQUENCE</scope>
    <source>
        <strain evidence="2">FGSC 1904</strain>
    </source>
</reference>
<feature type="compositionally biased region" description="Polar residues" evidence="1">
    <location>
        <begin position="320"/>
        <end position="329"/>
    </location>
</feature>
<sequence length="585" mass="63608">MLDENFPTFRSRPSPDNPLSSLLFFTQNGADPTAEYILRRADPAVPASRNKYAAALCGPLNADVVYAEVLVTPEWSQPAVSGAEMRAQALSGAPPAPATALVPESFAIQLYNPDSTVAIKMIPGTWNKTDSWEFELPVQTFKQPSASELDRENGGLPPPDLMPRVMFRWKKDSKLSKDMTCYMCGKNLGGRKSKEPDITIAMYKNMTRRDGESVITIYQPNLHRVEVEDTKGLELVLLLGAEVIKDLYLSPKVDVFNVGGGSSPVGLAGRRKNSKPTPAPPGVPIMSGAVVNNGGPSGAGGQFVAANAIWHPDTIPVTASGANKPSSSKADTDAETQRLKTLVEREERERKEREKQEREKREQEEQQLIKRMLEEEEQRERQRREAEIAAETERLRREYGMEGQELPSIVHSPPAPQNPGTFSSSPALPPRQTFQNTQPPPHLFNQQPPGQSQMSPTTTWGATPSLPPRPVSVGPSSTHHGSGQQSSRPGPFHCDKLNKVWNGVVVPALDRGSGTPGPSGSSSGRRRSSGAPYLSADQGGSGGRFGFSSVGLGLSSGAIASSSGRERDRDREERNKIQKKKSAHW</sequence>
<comment type="caution">
    <text evidence="2">The sequence shown here is derived from an EMBL/GenBank/DDBJ whole genome shotgun (WGS) entry which is preliminary data.</text>
</comment>
<feature type="compositionally biased region" description="Polar residues" evidence="1">
    <location>
        <begin position="444"/>
        <end position="462"/>
    </location>
</feature>
<dbReference type="Proteomes" id="UP001281003">
    <property type="component" value="Unassembled WGS sequence"/>
</dbReference>
<organism evidence="2 3">
    <name type="scientific">Sordaria brevicollis</name>
    <dbReference type="NCBI Taxonomy" id="83679"/>
    <lineage>
        <taxon>Eukaryota</taxon>
        <taxon>Fungi</taxon>
        <taxon>Dikarya</taxon>
        <taxon>Ascomycota</taxon>
        <taxon>Pezizomycotina</taxon>
        <taxon>Sordariomycetes</taxon>
        <taxon>Sordariomycetidae</taxon>
        <taxon>Sordariales</taxon>
        <taxon>Sordariaceae</taxon>
        <taxon>Sordaria</taxon>
    </lineage>
</organism>
<dbReference type="AlphaFoldDB" id="A0AAE0PG43"/>
<feature type="compositionally biased region" description="Polar residues" evidence="1">
    <location>
        <begin position="418"/>
        <end position="437"/>
    </location>
</feature>
<reference evidence="2" key="1">
    <citation type="journal article" date="2023" name="Mol. Phylogenet. Evol.">
        <title>Genome-scale phylogeny and comparative genomics of the fungal order Sordariales.</title>
        <authorList>
            <person name="Hensen N."/>
            <person name="Bonometti L."/>
            <person name="Westerberg I."/>
            <person name="Brannstrom I.O."/>
            <person name="Guillou S."/>
            <person name="Cros-Aarteil S."/>
            <person name="Calhoun S."/>
            <person name="Haridas S."/>
            <person name="Kuo A."/>
            <person name="Mondo S."/>
            <person name="Pangilinan J."/>
            <person name="Riley R."/>
            <person name="LaButti K."/>
            <person name="Andreopoulos B."/>
            <person name="Lipzen A."/>
            <person name="Chen C."/>
            <person name="Yan M."/>
            <person name="Daum C."/>
            <person name="Ng V."/>
            <person name="Clum A."/>
            <person name="Steindorff A."/>
            <person name="Ohm R.A."/>
            <person name="Martin F."/>
            <person name="Silar P."/>
            <person name="Natvig D.O."/>
            <person name="Lalanne C."/>
            <person name="Gautier V."/>
            <person name="Ament-Velasquez S.L."/>
            <person name="Kruys A."/>
            <person name="Hutchinson M.I."/>
            <person name="Powell A.J."/>
            <person name="Barry K."/>
            <person name="Miller A.N."/>
            <person name="Grigoriev I.V."/>
            <person name="Debuchy R."/>
            <person name="Gladieux P."/>
            <person name="Hiltunen Thoren M."/>
            <person name="Johannesson H."/>
        </authorList>
    </citation>
    <scope>NUCLEOTIDE SEQUENCE</scope>
    <source>
        <strain evidence="2">FGSC 1904</strain>
    </source>
</reference>
<evidence type="ECO:0000313" key="3">
    <source>
        <dbReference type="Proteomes" id="UP001281003"/>
    </source>
</evidence>
<proteinExistence type="predicted"/>
<feature type="compositionally biased region" description="Basic and acidic residues" evidence="1">
    <location>
        <begin position="564"/>
        <end position="576"/>
    </location>
</feature>
<feature type="compositionally biased region" description="Basic and acidic residues" evidence="1">
    <location>
        <begin position="330"/>
        <end position="365"/>
    </location>
</feature>
<evidence type="ECO:0000313" key="2">
    <source>
        <dbReference type="EMBL" id="KAK3399334.1"/>
    </source>
</evidence>
<protein>
    <submittedName>
        <fullName evidence="2">Uncharacterized protein</fullName>
    </submittedName>
</protein>
<feature type="compositionally biased region" description="Low complexity" evidence="1">
    <location>
        <begin position="511"/>
        <end position="523"/>
    </location>
</feature>
<feature type="compositionally biased region" description="Low complexity" evidence="1">
    <location>
        <begin position="546"/>
        <end position="563"/>
    </location>
</feature>
<accession>A0AAE0PG43</accession>
<feature type="compositionally biased region" description="Low complexity" evidence="1">
    <location>
        <begin position="476"/>
        <end position="487"/>
    </location>
</feature>
<feature type="region of interest" description="Disordered" evidence="1">
    <location>
        <begin position="316"/>
        <end position="365"/>
    </location>
</feature>
<evidence type="ECO:0000256" key="1">
    <source>
        <dbReference type="SAM" id="MobiDB-lite"/>
    </source>
</evidence>
<name>A0AAE0PG43_SORBR</name>
<keyword evidence="3" id="KW-1185">Reference proteome</keyword>
<dbReference type="EMBL" id="JAUTDP010000005">
    <property type="protein sequence ID" value="KAK3399334.1"/>
    <property type="molecule type" value="Genomic_DNA"/>
</dbReference>
<feature type="region of interest" description="Disordered" evidence="1">
    <location>
        <begin position="404"/>
        <end position="585"/>
    </location>
</feature>
<gene>
    <name evidence="2" type="ORF">B0T20DRAFT_409885</name>
</gene>